<protein>
    <submittedName>
        <fullName evidence="1">Uncharacterized protein</fullName>
    </submittedName>
</protein>
<name>A0A6C0CTY0_9ZZZZ</name>
<reference evidence="1" key="1">
    <citation type="journal article" date="2020" name="Nature">
        <title>Giant virus diversity and host interactions through global metagenomics.</title>
        <authorList>
            <person name="Schulz F."/>
            <person name="Roux S."/>
            <person name="Paez-Espino D."/>
            <person name="Jungbluth S."/>
            <person name="Walsh D.A."/>
            <person name="Denef V.J."/>
            <person name="McMahon K.D."/>
            <person name="Konstantinidis K.T."/>
            <person name="Eloe-Fadrosh E.A."/>
            <person name="Kyrpides N.C."/>
            <person name="Woyke T."/>
        </authorList>
    </citation>
    <scope>NUCLEOTIDE SEQUENCE</scope>
    <source>
        <strain evidence="1">GVMAG-M-3300021964-36</strain>
    </source>
</reference>
<sequence>MISFFIFIYNKRYTPKNVFPLLSFVLFEDCNIIVFKEPIGNKRRDYDE</sequence>
<dbReference type="EMBL" id="MN739488">
    <property type="protein sequence ID" value="QHT07861.1"/>
    <property type="molecule type" value="Genomic_DNA"/>
</dbReference>
<accession>A0A6C0CTY0</accession>
<dbReference type="AlphaFoldDB" id="A0A6C0CTY0"/>
<evidence type="ECO:0000313" key="1">
    <source>
        <dbReference type="EMBL" id="QHT07861.1"/>
    </source>
</evidence>
<proteinExistence type="predicted"/>
<organism evidence="1">
    <name type="scientific">viral metagenome</name>
    <dbReference type="NCBI Taxonomy" id="1070528"/>
    <lineage>
        <taxon>unclassified sequences</taxon>
        <taxon>metagenomes</taxon>
        <taxon>organismal metagenomes</taxon>
    </lineage>
</organism>